<keyword evidence="7 16" id="KW-0808">Transferase</keyword>
<dbReference type="InterPro" id="IPR050324">
    <property type="entry name" value="CDP-alcohol_PTase-I"/>
</dbReference>
<keyword evidence="10" id="KW-0443">Lipid metabolism</keyword>
<dbReference type="Pfam" id="PF01066">
    <property type="entry name" value="CDP-OH_P_transf"/>
    <property type="match status" value="1"/>
</dbReference>
<evidence type="ECO:0000256" key="14">
    <source>
        <dbReference type="ARBA" id="ARBA00048586"/>
    </source>
</evidence>
<keyword evidence="19" id="KW-1185">Reference proteome</keyword>
<keyword evidence="8 17" id="KW-0812">Transmembrane</keyword>
<keyword evidence="11 17" id="KW-0472">Membrane</keyword>
<name>A0A7W7YEJ8_9BACT</name>
<evidence type="ECO:0000256" key="16">
    <source>
        <dbReference type="RuleBase" id="RU003750"/>
    </source>
</evidence>
<evidence type="ECO:0000256" key="3">
    <source>
        <dbReference type="ARBA" id="ARBA00010441"/>
    </source>
</evidence>
<evidence type="ECO:0000313" key="18">
    <source>
        <dbReference type="EMBL" id="MBB5034741.1"/>
    </source>
</evidence>
<dbReference type="InterPro" id="IPR000462">
    <property type="entry name" value="CDP-OH_P_trans"/>
</dbReference>
<organism evidence="18 19">
    <name type="scientific">Prosthecobacter vanneervenii</name>
    <dbReference type="NCBI Taxonomy" id="48466"/>
    <lineage>
        <taxon>Bacteria</taxon>
        <taxon>Pseudomonadati</taxon>
        <taxon>Verrucomicrobiota</taxon>
        <taxon>Verrucomicrobiia</taxon>
        <taxon>Verrucomicrobiales</taxon>
        <taxon>Verrucomicrobiaceae</taxon>
        <taxon>Prosthecobacter</taxon>
    </lineage>
</organism>
<evidence type="ECO:0000256" key="7">
    <source>
        <dbReference type="ARBA" id="ARBA00022679"/>
    </source>
</evidence>
<dbReference type="GO" id="GO:0046474">
    <property type="term" value="P:glycerophospholipid biosynthetic process"/>
    <property type="evidence" value="ECO:0007669"/>
    <property type="project" value="TreeGrafter"/>
</dbReference>
<feature type="transmembrane region" description="Helical" evidence="17">
    <location>
        <begin position="100"/>
        <end position="121"/>
    </location>
</feature>
<feature type="transmembrane region" description="Helical" evidence="17">
    <location>
        <begin position="76"/>
        <end position="94"/>
    </location>
</feature>
<dbReference type="InterPro" id="IPR004570">
    <property type="entry name" value="Phosphatidylglycerol_P_synth"/>
</dbReference>
<comment type="caution">
    <text evidence="18">The sequence shown here is derived from an EMBL/GenBank/DDBJ whole genome shotgun (WGS) entry which is preliminary data.</text>
</comment>
<evidence type="ECO:0000256" key="8">
    <source>
        <dbReference type="ARBA" id="ARBA00022692"/>
    </source>
</evidence>
<dbReference type="Gene3D" id="1.20.120.1760">
    <property type="match status" value="1"/>
</dbReference>
<keyword evidence="9 17" id="KW-1133">Transmembrane helix</keyword>
<dbReference type="GO" id="GO:0008444">
    <property type="term" value="F:CDP-diacylglycerol-glycerol-3-phosphate 3-phosphatidyltransferase activity"/>
    <property type="evidence" value="ECO:0007669"/>
    <property type="project" value="UniProtKB-UniRule"/>
</dbReference>
<comment type="catalytic activity">
    <reaction evidence="14">
        <text>a CDP-1,2-diacyl-sn-glycerol + sn-glycerol 3-phosphate = a 1,2-diacyl-sn-glycero-3-phospho-(1'-sn-glycero-3'-phosphate) + CMP + H(+)</text>
        <dbReference type="Rhea" id="RHEA:12593"/>
        <dbReference type="ChEBI" id="CHEBI:15378"/>
        <dbReference type="ChEBI" id="CHEBI:57597"/>
        <dbReference type="ChEBI" id="CHEBI:58332"/>
        <dbReference type="ChEBI" id="CHEBI:60110"/>
        <dbReference type="ChEBI" id="CHEBI:60377"/>
        <dbReference type="EC" id="2.7.8.5"/>
    </reaction>
</comment>
<evidence type="ECO:0000256" key="9">
    <source>
        <dbReference type="ARBA" id="ARBA00022989"/>
    </source>
</evidence>
<evidence type="ECO:0000256" key="17">
    <source>
        <dbReference type="SAM" id="Phobius"/>
    </source>
</evidence>
<dbReference type="EMBL" id="JACHIG010000011">
    <property type="protein sequence ID" value="MBB5034741.1"/>
    <property type="molecule type" value="Genomic_DNA"/>
</dbReference>
<evidence type="ECO:0000256" key="2">
    <source>
        <dbReference type="ARBA" id="ARBA00005042"/>
    </source>
</evidence>
<evidence type="ECO:0000256" key="15">
    <source>
        <dbReference type="NCBIfam" id="TIGR00560"/>
    </source>
</evidence>
<dbReference type="PIRSF" id="PIRSF000847">
    <property type="entry name" value="Phos_ph_gly_syn"/>
    <property type="match status" value="1"/>
</dbReference>
<accession>A0A7W7YEJ8</accession>
<reference evidence="18 19" key="1">
    <citation type="submission" date="2020-08" db="EMBL/GenBank/DDBJ databases">
        <title>Genomic Encyclopedia of Type Strains, Phase IV (KMG-IV): sequencing the most valuable type-strain genomes for metagenomic binning, comparative biology and taxonomic classification.</title>
        <authorList>
            <person name="Goeker M."/>
        </authorList>
    </citation>
    <scope>NUCLEOTIDE SEQUENCE [LARGE SCALE GENOMIC DNA]</scope>
    <source>
        <strain evidence="18 19">DSM 12252</strain>
    </source>
</reference>
<dbReference type="InterPro" id="IPR043130">
    <property type="entry name" value="CDP-OH_PTrfase_TM_dom"/>
</dbReference>
<keyword evidence="12" id="KW-0594">Phospholipid biosynthesis</keyword>
<dbReference type="AlphaFoldDB" id="A0A7W7YEJ8"/>
<keyword evidence="6" id="KW-0444">Lipid biosynthesis</keyword>
<dbReference type="Proteomes" id="UP000590740">
    <property type="component" value="Unassembled WGS sequence"/>
</dbReference>
<proteinExistence type="inferred from homology"/>
<evidence type="ECO:0000256" key="13">
    <source>
        <dbReference type="ARBA" id="ARBA00023264"/>
    </source>
</evidence>
<protein>
    <recommendedName>
        <fullName evidence="5 15">CDP-diacylglycerol--glycerol-3-phosphate 3-phosphatidyltransferase</fullName>
        <ecNumber evidence="4 15">2.7.8.5</ecNumber>
    </recommendedName>
</protein>
<sequence length="190" mass="21315">MNLANQITVFRILLIPVFIGLVIYYGDSARSEHPDEALRRWAAAVFGIASISDALDGWIARRFNQRTRFGAIMDPLADKLLMLAAIILLSFTAWRQHFPLWFPILVIGRDLLSIGGAFIIDHFAGKVQIHTHWTGKTATFAQMAAILWILLDLKPEWLIWPTLFAGSFTALSGIINLVDGYRQLQSAGHD</sequence>
<evidence type="ECO:0000256" key="6">
    <source>
        <dbReference type="ARBA" id="ARBA00022516"/>
    </source>
</evidence>
<feature type="transmembrane region" description="Helical" evidence="17">
    <location>
        <begin position="38"/>
        <end position="55"/>
    </location>
</feature>
<evidence type="ECO:0000313" key="19">
    <source>
        <dbReference type="Proteomes" id="UP000590740"/>
    </source>
</evidence>
<dbReference type="NCBIfam" id="TIGR00560">
    <property type="entry name" value="pgsA"/>
    <property type="match status" value="1"/>
</dbReference>
<dbReference type="PANTHER" id="PTHR14269">
    <property type="entry name" value="CDP-DIACYLGLYCEROL--GLYCEROL-3-PHOSPHATE 3-PHOSPHATIDYLTRANSFERASE-RELATED"/>
    <property type="match status" value="1"/>
</dbReference>
<dbReference type="GO" id="GO:0016020">
    <property type="term" value="C:membrane"/>
    <property type="evidence" value="ECO:0007669"/>
    <property type="project" value="UniProtKB-SubCell"/>
</dbReference>
<dbReference type="PANTHER" id="PTHR14269:SF11">
    <property type="entry name" value="CDP-DIACYLGLYCEROL--GLYCEROL-3-PHOSPHATE 3-PHOSPHATIDYLTRANSFERASE"/>
    <property type="match status" value="1"/>
</dbReference>
<feature type="transmembrane region" description="Helical" evidence="17">
    <location>
        <begin position="157"/>
        <end position="178"/>
    </location>
</feature>
<dbReference type="InterPro" id="IPR048254">
    <property type="entry name" value="CDP_ALCOHOL_P_TRANSF_CS"/>
</dbReference>
<dbReference type="RefSeq" id="WP_184342837.1">
    <property type="nucleotide sequence ID" value="NZ_JACHIG010000011.1"/>
</dbReference>
<comment type="pathway">
    <text evidence="2">Phospholipid metabolism; phosphatidylglycerol biosynthesis; phosphatidylglycerol from CDP-diacylglycerol: step 1/2.</text>
</comment>
<feature type="transmembrane region" description="Helical" evidence="17">
    <location>
        <begin position="7"/>
        <end position="26"/>
    </location>
</feature>
<evidence type="ECO:0000256" key="11">
    <source>
        <dbReference type="ARBA" id="ARBA00023136"/>
    </source>
</evidence>
<gene>
    <name evidence="18" type="ORF">HNQ65_004349</name>
</gene>
<evidence type="ECO:0000256" key="1">
    <source>
        <dbReference type="ARBA" id="ARBA00004141"/>
    </source>
</evidence>
<evidence type="ECO:0000256" key="5">
    <source>
        <dbReference type="ARBA" id="ARBA00014944"/>
    </source>
</evidence>
<evidence type="ECO:0000256" key="10">
    <source>
        <dbReference type="ARBA" id="ARBA00023098"/>
    </source>
</evidence>
<comment type="subcellular location">
    <subcellularLocation>
        <location evidence="1">Membrane</location>
        <topology evidence="1">Multi-pass membrane protein</topology>
    </subcellularLocation>
</comment>
<dbReference type="EC" id="2.7.8.5" evidence="4 15"/>
<dbReference type="PROSITE" id="PS00379">
    <property type="entry name" value="CDP_ALCOHOL_P_TRANSF"/>
    <property type="match status" value="1"/>
</dbReference>
<evidence type="ECO:0000256" key="4">
    <source>
        <dbReference type="ARBA" id="ARBA00013170"/>
    </source>
</evidence>
<keyword evidence="13" id="KW-1208">Phospholipid metabolism</keyword>
<evidence type="ECO:0000256" key="12">
    <source>
        <dbReference type="ARBA" id="ARBA00023209"/>
    </source>
</evidence>
<comment type="similarity">
    <text evidence="3 16">Belongs to the CDP-alcohol phosphatidyltransferase class-I family.</text>
</comment>
<feature type="transmembrane region" description="Helical" evidence="17">
    <location>
        <begin position="133"/>
        <end position="151"/>
    </location>
</feature>